<evidence type="ECO:0008006" key="7">
    <source>
        <dbReference type="Google" id="ProtNLM"/>
    </source>
</evidence>
<organism evidence="5 6">
    <name type="scientific">Agrococcus versicolor</name>
    <dbReference type="NCBI Taxonomy" id="501482"/>
    <lineage>
        <taxon>Bacteria</taxon>
        <taxon>Bacillati</taxon>
        <taxon>Actinomycetota</taxon>
        <taxon>Actinomycetes</taxon>
        <taxon>Micrococcales</taxon>
        <taxon>Microbacteriaceae</taxon>
        <taxon>Agrococcus</taxon>
    </lineage>
</organism>
<evidence type="ECO:0000256" key="1">
    <source>
        <dbReference type="ARBA" id="ARBA00004255"/>
    </source>
</evidence>
<accession>A0ABP5MCR3</accession>
<evidence type="ECO:0000313" key="5">
    <source>
        <dbReference type="EMBL" id="GAA2170497.1"/>
    </source>
</evidence>
<protein>
    <recommendedName>
        <fullName evidence="7">GPP34 family phosphoprotein</fullName>
    </recommendedName>
</protein>
<keyword evidence="4" id="KW-0472">Membrane</keyword>
<dbReference type="Gene3D" id="1.10.3630.10">
    <property type="entry name" value="yeast vps74-n-term truncation variant domain like"/>
    <property type="match status" value="1"/>
</dbReference>
<dbReference type="InterPro" id="IPR038261">
    <property type="entry name" value="GPP34-like_sf"/>
</dbReference>
<dbReference type="Proteomes" id="UP001501599">
    <property type="component" value="Unassembled WGS sequence"/>
</dbReference>
<dbReference type="Pfam" id="PF05719">
    <property type="entry name" value="GPP34"/>
    <property type="match status" value="1"/>
</dbReference>
<name>A0ABP5MCR3_9MICO</name>
<evidence type="ECO:0000313" key="6">
    <source>
        <dbReference type="Proteomes" id="UP001501599"/>
    </source>
</evidence>
<comment type="subcellular location">
    <subcellularLocation>
        <location evidence="1">Golgi apparatus membrane</location>
        <topology evidence="1">Peripheral membrane protein</topology>
        <orientation evidence="1">Cytoplasmic side</orientation>
    </subcellularLocation>
</comment>
<reference evidence="6" key="1">
    <citation type="journal article" date="2019" name="Int. J. Syst. Evol. Microbiol.">
        <title>The Global Catalogue of Microorganisms (GCM) 10K type strain sequencing project: providing services to taxonomists for standard genome sequencing and annotation.</title>
        <authorList>
            <consortium name="The Broad Institute Genomics Platform"/>
            <consortium name="The Broad Institute Genome Sequencing Center for Infectious Disease"/>
            <person name="Wu L."/>
            <person name="Ma J."/>
        </authorList>
    </citation>
    <scope>NUCLEOTIDE SEQUENCE [LARGE SCALE GENOMIC DNA]</scope>
    <source>
        <strain evidence="6">JCM 16026</strain>
    </source>
</reference>
<evidence type="ECO:0000256" key="2">
    <source>
        <dbReference type="ARBA" id="ARBA00023034"/>
    </source>
</evidence>
<keyword evidence="6" id="KW-1185">Reference proteome</keyword>
<evidence type="ECO:0000256" key="4">
    <source>
        <dbReference type="ARBA" id="ARBA00023136"/>
    </source>
</evidence>
<dbReference type="EMBL" id="BAAAQT010000001">
    <property type="protein sequence ID" value="GAA2170497.1"/>
    <property type="molecule type" value="Genomic_DNA"/>
</dbReference>
<keyword evidence="3" id="KW-0446">Lipid-binding</keyword>
<dbReference type="RefSeq" id="WP_344339247.1">
    <property type="nucleotide sequence ID" value="NZ_BAAAQT010000001.1"/>
</dbReference>
<gene>
    <name evidence="5" type="ORF">GCM10009846_01110</name>
</gene>
<keyword evidence="2" id="KW-0333">Golgi apparatus</keyword>
<comment type="caution">
    <text evidence="5">The sequence shown here is derived from an EMBL/GenBank/DDBJ whole genome shotgun (WGS) entry which is preliminary data.</text>
</comment>
<evidence type="ECO:0000256" key="3">
    <source>
        <dbReference type="ARBA" id="ARBA00023121"/>
    </source>
</evidence>
<proteinExistence type="predicted"/>
<sequence>MDIQATIPETVLLLALDDASGKPVLDASTLGQALGGAGLAELVVRGRLRIAGEGEAVKPGRFLTSTAVVEPTLEAFVEHSDGRTPKDALARVVGWGGKSAPVQRLRAELLGELVAEGALAHSETRWLGIAWSERWERGARTDREDAMQARARELLQGAEPTAADEHLVAALAILHGAKALPKVFPDLDAKALGERADALSLGSWSSAAVRSAIDELQVALMTTMIVVPIVTSSS</sequence>
<dbReference type="InterPro" id="IPR008628">
    <property type="entry name" value="GPP34-like"/>
</dbReference>